<dbReference type="InterPro" id="IPR009071">
    <property type="entry name" value="HMG_box_dom"/>
</dbReference>
<dbReference type="Pfam" id="PF00505">
    <property type="entry name" value="HMG_box"/>
    <property type="match status" value="1"/>
</dbReference>
<dbReference type="CDD" id="cd01389">
    <property type="entry name" value="HMG-box_ROX1-like"/>
    <property type="match status" value="1"/>
</dbReference>
<evidence type="ECO:0000259" key="5">
    <source>
        <dbReference type="PROSITE" id="PS50118"/>
    </source>
</evidence>
<dbReference type="SMART" id="SM00398">
    <property type="entry name" value="HMG"/>
    <property type="match status" value="1"/>
</dbReference>
<reference evidence="7" key="1">
    <citation type="submission" date="2015-06" db="EMBL/GenBank/DDBJ databases">
        <title>Expansion of signal transduction pathways in fungi by whole-genome duplication.</title>
        <authorList>
            <consortium name="DOE Joint Genome Institute"/>
            <person name="Corrochano L.M."/>
            <person name="Kuo A."/>
            <person name="Marcet-Houben M."/>
            <person name="Polaino S."/>
            <person name="Salamov A."/>
            <person name="Villalobos J.M."/>
            <person name="Alvarez M.I."/>
            <person name="Avalos J."/>
            <person name="Benito E.P."/>
            <person name="Benoit I."/>
            <person name="Burger G."/>
            <person name="Camino L.P."/>
            <person name="Canovas D."/>
            <person name="Cerda-Olmedo E."/>
            <person name="Cheng J.-F."/>
            <person name="Dominguez A."/>
            <person name="Elias M."/>
            <person name="Eslava A.P."/>
            <person name="Glaser F."/>
            <person name="Grimwood J."/>
            <person name="Gutierrez G."/>
            <person name="Heitman J."/>
            <person name="Henrissat B."/>
            <person name="Iturriaga E.A."/>
            <person name="Lang B.F."/>
            <person name="Lavin J.L."/>
            <person name="Lee S."/>
            <person name="Li W."/>
            <person name="Lindquist E."/>
            <person name="Lopez-Garcia S."/>
            <person name="Luque E.M."/>
            <person name="Marcos A.T."/>
            <person name="Martin J."/>
            <person name="McCluskey K."/>
            <person name="Medina H.R."/>
            <person name="Miralles-Duran A."/>
            <person name="Miyazaki A."/>
            <person name="Munoz-Torres E."/>
            <person name="Oguiza J.A."/>
            <person name="Ohm R."/>
            <person name="Olmedo M."/>
            <person name="Orejas M."/>
            <person name="Ortiz-Castellanos L."/>
            <person name="Pisabarro A.G."/>
            <person name="Rodriguez-Romero J."/>
            <person name="Ruiz-Herrera J."/>
            <person name="Ruiz-Vazquez R."/>
            <person name="Sanz C."/>
            <person name="Schackwitz W."/>
            <person name="Schmutz J."/>
            <person name="Shahriari M."/>
            <person name="Shelest E."/>
            <person name="Silva-Franco F."/>
            <person name="Soanes D."/>
            <person name="Syed K."/>
            <person name="Tagua V.G."/>
            <person name="Talbot N.J."/>
            <person name="Thon M."/>
            <person name="De vries R.P."/>
            <person name="Wiebenga A."/>
            <person name="Yadav J.S."/>
            <person name="Braun E.L."/>
            <person name="Baker S."/>
            <person name="Garre V."/>
            <person name="Horwitz B."/>
            <person name="Torres-Martinez S."/>
            <person name="Idnurm A."/>
            <person name="Herrera-Estrella A."/>
            <person name="Gabaldon T."/>
            <person name="Grigoriev I.V."/>
        </authorList>
    </citation>
    <scope>NUCLEOTIDE SEQUENCE [LARGE SCALE GENOMIC DNA]</scope>
    <source>
        <strain evidence="7">NRRL 1555(-)</strain>
    </source>
</reference>
<evidence type="ECO:0000313" key="7">
    <source>
        <dbReference type="Proteomes" id="UP000077315"/>
    </source>
</evidence>
<feature type="compositionally biased region" description="Low complexity" evidence="4">
    <location>
        <begin position="1"/>
        <end position="14"/>
    </location>
</feature>
<dbReference type="GO" id="GO:0000981">
    <property type="term" value="F:DNA-binding transcription factor activity, RNA polymerase II-specific"/>
    <property type="evidence" value="ECO:0007669"/>
    <property type="project" value="TreeGrafter"/>
</dbReference>
<protein>
    <recommendedName>
        <fullName evidence="5">HMG box domain-containing protein</fullName>
    </recommendedName>
</protein>
<feature type="region of interest" description="Disordered" evidence="4">
    <location>
        <begin position="45"/>
        <end position="64"/>
    </location>
</feature>
<dbReference type="STRING" id="763407.A0A162TPG2"/>
<dbReference type="GeneID" id="28997627"/>
<dbReference type="EMBL" id="KV440990">
    <property type="protein sequence ID" value="OAD70032.1"/>
    <property type="molecule type" value="Genomic_DNA"/>
</dbReference>
<gene>
    <name evidence="6" type="ORF">PHYBLDRAFT_172047</name>
</gene>
<feature type="DNA-binding region" description="HMG box" evidence="3">
    <location>
        <begin position="64"/>
        <end position="132"/>
    </location>
</feature>
<feature type="domain" description="HMG box" evidence="5">
    <location>
        <begin position="64"/>
        <end position="132"/>
    </location>
</feature>
<dbReference type="Proteomes" id="UP000077315">
    <property type="component" value="Unassembled WGS sequence"/>
</dbReference>
<evidence type="ECO:0000256" key="1">
    <source>
        <dbReference type="ARBA" id="ARBA00023125"/>
    </source>
</evidence>
<dbReference type="OrthoDB" id="6247875at2759"/>
<dbReference type="InterPro" id="IPR036910">
    <property type="entry name" value="HMG_box_dom_sf"/>
</dbReference>
<evidence type="ECO:0000256" key="2">
    <source>
        <dbReference type="ARBA" id="ARBA00023242"/>
    </source>
</evidence>
<dbReference type="SUPFAM" id="SSF47095">
    <property type="entry name" value="HMG-box"/>
    <property type="match status" value="1"/>
</dbReference>
<dbReference type="PANTHER" id="PTHR45789">
    <property type="entry name" value="FI18025P1"/>
    <property type="match status" value="1"/>
</dbReference>
<dbReference type="InParanoid" id="A0A162TPG2"/>
<feature type="region of interest" description="Disordered" evidence="4">
    <location>
        <begin position="1"/>
        <end position="35"/>
    </location>
</feature>
<proteinExistence type="predicted"/>
<accession>A0A162TPG2</accession>
<dbReference type="GO" id="GO:0000978">
    <property type="term" value="F:RNA polymerase II cis-regulatory region sequence-specific DNA binding"/>
    <property type="evidence" value="ECO:0007669"/>
    <property type="project" value="TreeGrafter"/>
</dbReference>
<keyword evidence="2 3" id="KW-0539">Nucleus</keyword>
<dbReference type="GO" id="GO:0005634">
    <property type="term" value="C:nucleus"/>
    <property type="evidence" value="ECO:0007669"/>
    <property type="project" value="UniProtKB-UniRule"/>
</dbReference>
<dbReference type="Gene3D" id="1.10.30.10">
    <property type="entry name" value="High mobility group box domain"/>
    <property type="match status" value="1"/>
</dbReference>
<dbReference type="RefSeq" id="XP_018288072.1">
    <property type="nucleotide sequence ID" value="XM_018436721.1"/>
</dbReference>
<dbReference type="InterPro" id="IPR051356">
    <property type="entry name" value="SOX/SOX-like_TF"/>
</dbReference>
<feature type="region of interest" description="Disordered" evidence="4">
    <location>
        <begin position="117"/>
        <end position="145"/>
    </location>
</feature>
<evidence type="ECO:0000313" key="6">
    <source>
        <dbReference type="EMBL" id="OAD70032.1"/>
    </source>
</evidence>
<dbReference type="VEuPathDB" id="FungiDB:PHYBLDRAFT_172047"/>
<feature type="compositionally biased region" description="Basic residues" evidence="4">
    <location>
        <begin position="49"/>
        <end position="61"/>
    </location>
</feature>
<keyword evidence="7" id="KW-1185">Reference proteome</keyword>
<dbReference type="AlphaFoldDB" id="A0A162TPG2"/>
<dbReference type="PANTHER" id="PTHR45789:SF2">
    <property type="entry name" value="FI18025P1"/>
    <property type="match status" value="1"/>
</dbReference>
<name>A0A162TPG2_PHYB8</name>
<sequence>MAGNISNQSKQNKQVKQKSQESPVTPPASLGPSKLQDIADLALLTRPSSHAKRTRVRRRNPNHVPRPMNCFLVYRCEKQKEISTYCPGANHRDISKIIAKWWHEAPSSEKEFYRTLADRGKQQHSEQYPQYKYSPRSRRQKQADGTGLVKEEEHCGHMYDEFSYNLTGIILQDSSCPACPTYWQPVSENTDITGHEKSMFPGSVGLNTSTQILYYPAFQISHPLSTMYSLGYDLGLSVEDVPYTTTLGFSPSSSPDWESLQNEADTGINRSLYSGTLPFYVNESISCDSPKDTQYILKQDISDKDYLSCSFLSNIPNCMYSL</sequence>
<keyword evidence="1 3" id="KW-0238">DNA-binding</keyword>
<evidence type="ECO:0000256" key="3">
    <source>
        <dbReference type="PROSITE-ProRule" id="PRU00267"/>
    </source>
</evidence>
<dbReference type="PROSITE" id="PS50118">
    <property type="entry name" value="HMG_BOX_2"/>
    <property type="match status" value="1"/>
</dbReference>
<evidence type="ECO:0000256" key="4">
    <source>
        <dbReference type="SAM" id="MobiDB-lite"/>
    </source>
</evidence>
<organism evidence="6 7">
    <name type="scientific">Phycomyces blakesleeanus (strain ATCC 8743b / DSM 1359 / FGSC 10004 / NBRC 33097 / NRRL 1555)</name>
    <dbReference type="NCBI Taxonomy" id="763407"/>
    <lineage>
        <taxon>Eukaryota</taxon>
        <taxon>Fungi</taxon>
        <taxon>Fungi incertae sedis</taxon>
        <taxon>Mucoromycota</taxon>
        <taxon>Mucoromycotina</taxon>
        <taxon>Mucoromycetes</taxon>
        <taxon>Mucorales</taxon>
        <taxon>Phycomycetaceae</taxon>
        <taxon>Phycomyces</taxon>
    </lineage>
</organism>